<dbReference type="PIRSF" id="PIRSF002741">
    <property type="entry name" value="MppA"/>
    <property type="match status" value="1"/>
</dbReference>
<keyword evidence="5" id="KW-1185">Reference proteome</keyword>
<dbReference type="Proteomes" id="UP001597114">
    <property type="component" value="Unassembled WGS sequence"/>
</dbReference>
<keyword evidence="2" id="KW-0732">Signal</keyword>
<dbReference type="CDD" id="cd00995">
    <property type="entry name" value="PBP2_NikA_DppA_OppA_like"/>
    <property type="match status" value="1"/>
</dbReference>
<dbReference type="InterPro" id="IPR039424">
    <property type="entry name" value="SBP_5"/>
</dbReference>
<organism evidence="4 5">
    <name type="scientific">Pseudonocardia yunnanensis</name>
    <dbReference type="NCBI Taxonomy" id="58107"/>
    <lineage>
        <taxon>Bacteria</taxon>
        <taxon>Bacillati</taxon>
        <taxon>Actinomycetota</taxon>
        <taxon>Actinomycetes</taxon>
        <taxon>Pseudonocardiales</taxon>
        <taxon>Pseudonocardiaceae</taxon>
        <taxon>Pseudonocardia</taxon>
    </lineage>
</organism>
<dbReference type="Pfam" id="PF00496">
    <property type="entry name" value="SBP_bac_5"/>
    <property type="match status" value="1"/>
</dbReference>
<evidence type="ECO:0000256" key="2">
    <source>
        <dbReference type="SAM" id="SignalP"/>
    </source>
</evidence>
<dbReference type="Gene3D" id="3.40.190.10">
    <property type="entry name" value="Periplasmic binding protein-like II"/>
    <property type="match status" value="1"/>
</dbReference>
<evidence type="ECO:0000256" key="1">
    <source>
        <dbReference type="SAM" id="MobiDB-lite"/>
    </source>
</evidence>
<name>A0ABW4FB02_9PSEU</name>
<dbReference type="InterPro" id="IPR000914">
    <property type="entry name" value="SBP_5_dom"/>
</dbReference>
<dbReference type="EMBL" id="JBHUCO010000059">
    <property type="protein sequence ID" value="MFD1523205.1"/>
    <property type="molecule type" value="Genomic_DNA"/>
</dbReference>
<feature type="signal peptide" evidence="2">
    <location>
        <begin position="1"/>
        <end position="25"/>
    </location>
</feature>
<accession>A0ABW4FB02</accession>
<dbReference type="RefSeq" id="WP_344719081.1">
    <property type="nucleotide sequence ID" value="NZ_BAAAUS010000002.1"/>
</dbReference>
<proteinExistence type="predicted"/>
<sequence>MRLPLRRARSSVIVTAVLLCTALLAACGQAPGTGPGAPLTVRTLDPYGGDRDTEGSPQTGGTLVIGNDREIISFDPTRQNSNLAATMVYDSLFKLMPDGTAQPYLAASMTSPDGGVTWRMGLRDGVRFSDGTPLDANAVIVNTQRHIDKAASPAHAFALRITAMRAVDPLTVEFVLDGPMGDFPVVFAQPMSQGTLGMVVSPAALAQYGDDIASHPVGAGPFMLSNWVRDNKMELVRNPDYWQKGMPYLDGVEIRPLPDTESRYATMANGDVDAINGGFNTELVRAFANSSLRVYFGPGNGGVLNYFNFTRAPFDDKRMREAAVAAMDPNALGAAFFSNQLIRAESLFDETSPYHTQQATDAWPKYDVARAKQLVDEYRASGGNPDFVYTTDRSSVPLGEFVQASMAAVGVKVEVRYFDLAEYAGRVLQGGDFDMASQIAAFDYPFPGISRVYTTGGSSNFGKYQNPQVDQLVLDASATQDAAQRTKDYQQIELLLNQDVAVQWLSRSYLSTITKPQVKGIDRYITRDLFVAGTWIDRTQ</sequence>
<protein>
    <submittedName>
        <fullName evidence="4">ABC transporter substrate-binding protein</fullName>
    </submittedName>
</protein>
<dbReference type="InterPro" id="IPR030678">
    <property type="entry name" value="Peptide/Ni-bd"/>
</dbReference>
<feature type="region of interest" description="Disordered" evidence="1">
    <location>
        <begin position="35"/>
        <end position="61"/>
    </location>
</feature>
<evidence type="ECO:0000313" key="4">
    <source>
        <dbReference type="EMBL" id="MFD1523205.1"/>
    </source>
</evidence>
<dbReference type="PROSITE" id="PS51257">
    <property type="entry name" value="PROKAR_LIPOPROTEIN"/>
    <property type="match status" value="1"/>
</dbReference>
<feature type="domain" description="Solute-binding protein family 5" evidence="3">
    <location>
        <begin position="101"/>
        <end position="448"/>
    </location>
</feature>
<gene>
    <name evidence="4" type="ORF">ACFSJD_37370</name>
</gene>
<dbReference type="Gene3D" id="3.10.105.10">
    <property type="entry name" value="Dipeptide-binding Protein, Domain 3"/>
    <property type="match status" value="1"/>
</dbReference>
<dbReference type="PANTHER" id="PTHR30290">
    <property type="entry name" value="PERIPLASMIC BINDING COMPONENT OF ABC TRANSPORTER"/>
    <property type="match status" value="1"/>
</dbReference>
<comment type="caution">
    <text evidence="4">The sequence shown here is derived from an EMBL/GenBank/DDBJ whole genome shotgun (WGS) entry which is preliminary data.</text>
</comment>
<evidence type="ECO:0000313" key="5">
    <source>
        <dbReference type="Proteomes" id="UP001597114"/>
    </source>
</evidence>
<feature type="chain" id="PRO_5047383695" evidence="2">
    <location>
        <begin position="26"/>
        <end position="540"/>
    </location>
</feature>
<dbReference type="SUPFAM" id="SSF53850">
    <property type="entry name" value="Periplasmic binding protein-like II"/>
    <property type="match status" value="1"/>
</dbReference>
<reference evidence="5" key="1">
    <citation type="journal article" date="2019" name="Int. J. Syst. Evol. Microbiol.">
        <title>The Global Catalogue of Microorganisms (GCM) 10K type strain sequencing project: providing services to taxonomists for standard genome sequencing and annotation.</title>
        <authorList>
            <consortium name="The Broad Institute Genomics Platform"/>
            <consortium name="The Broad Institute Genome Sequencing Center for Infectious Disease"/>
            <person name="Wu L."/>
            <person name="Ma J."/>
        </authorList>
    </citation>
    <scope>NUCLEOTIDE SEQUENCE [LARGE SCALE GENOMIC DNA]</scope>
    <source>
        <strain evidence="5">CCM 7043</strain>
    </source>
</reference>
<evidence type="ECO:0000259" key="3">
    <source>
        <dbReference type="Pfam" id="PF00496"/>
    </source>
</evidence>